<dbReference type="PROSITE" id="PS00455">
    <property type="entry name" value="AMP_BINDING"/>
    <property type="match status" value="1"/>
</dbReference>
<feature type="domain" description="AMP-dependent synthetase/ligase" evidence="5">
    <location>
        <begin position="15"/>
        <end position="443"/>
    </location>
</feature>
<reference evidence="6 7" key="1">
    <citation type="submission" date="2024-10" db="EMBL/GenBank/DDBJ databases">
        <title>The Natural Products Discovery Center: Release of the First 8490 Sequenced Strains for Exploring Actinobacteria Biosynthetic Diversity.</title>
        <authorList>
            <person name="Kalkreuter E."/>
            <person name="Kautsar S.A."/>
            <person name="Yang D."/>
            <person name="Bader C.D."/>
            <person name="Teijaro C.N."/>
            <person name="Fluegel L."/>
            <person name="Davis C.M."/>
            <person name="Simpson J.R."/>
            <person name="Lauterbach L."/>
            <person name="Steele A.D."/>
            <person name="Gui C."/>
            <person name="Meng S."/>
            <person name="Li G."/>
            <person name="Viehrig K."/>
            <person name="Ye F."/>
            <person name="Su P."/>
            <person name="Kiefer A.F."/>
            <person name="Nichols A."/>
            <person name="Cepeda A.J."/>
            <person name="Yan W."/>
            <person name="Fan B."/>
            <person name="Jiang Y."/>
            <person name="Adhikari A."/>
            <person name="Zheng C.-J."/>
            <person name="Schuster L."/>
            <person name="Cowan T.M."/>
            <person name="Smanski M.J."/>
            <person name="Chevrette M.G."/>
            <person name="De Carvalho L.P.S."/>
            <person name="Shen B."/>
        </authorList>
    </citation>
    <scope>NUCLEOTIDE SEQUENCE [LARGE SCALE GENOMIC DNA]</scope>
    <source>
        <strain evidence="6 7">NPDC089932</strain>
    </source>
</reference>
<dbReference type="PANTHER" id="PTHR43272:SF33">
    <property type="entry name" value="AMP-BINDING DOMAIN-CONTAINING PROTEIN-RELATED"/>
    <property type="match status" value="1"/>
</dbReference>
<dbReference type="Pfam" id="PF00501">
    <property type="entry name" value="AMP-binding"/>
    <property type="match status" value="1"/>
</dbReference>
<dbReference type="EMBL" id="JBIVGG010000007">
    <property type="protein sequence ID" value="MFJ4080910.1"/>
    <property type="molecule type" value="Genomic_DNA"/>
</dbReference>
<feature type="region of interest" description="Disordered" evidence="4">
    <location>
        <begin position="142"/>
        <end position="162"/>
    </location>
</feature>
<dbReference type="CDD" id="cd05907">
    <property type="entry name" value="VL_LC_FACS_like"/>
    <property type="match status" value="1"/>
</dbReference>
<dbReference type="InterPro" id="IPR000873">
    <property type="entry name" value="AMP-dep_synth/lig_dom"/>
</dbReference>
<dbReference type="RefSeq" id="WP_402072807.1">
    <property type="nucleotide sequence ID" value="NZ_JBIVGG010000007.1"/>
</dbReference>
<keyword evidence="1" id="KW-0547">Nucleotide-binding</keyword>
<dbReference type="Proteomes" id="UP001617511">
    <property type="component" value="Unassembled WGS sequence"/>
</dbReference>
<dbReference type="PANTHER" id="PTHR43272">
    <property type="entry name" value="LONG-CHAIN-FATTY-ACID--COA LIGASE"/>
    <property type="match status" value="1"/>
</dbReference>
<dbReference type="Gene3D" id="3.40.50.12780">
    <property type="entry name" value="N-terminal domain of ligase-like"/>
    <property type="match status" value="1"/>
</dbReference>
<dbReference type="SUPFAM" id="SSF56801">
    <property type="entry name" value="Acetyl-CoA synthetase-like"/>
    <property type="match status" value="1"/>
</dbReference>
<evidence type="ECO:0000256" key="1">
    <source>
        <dbReference type="ARBA" id="ARBA00022741"/>
    </source>
</evidence>
<evidence type="ECO:0000313" key="6">
    <source>
        <dbReference type="EMBL" id="MFJ4080910.1"/>
    </source>
</evidence>
<keyword evidence="7" id="KW-1185">Reference proteome</keyword>
<evidence type="ECO:0000313" key="7">
    <source>
        <dbReference type="Proteomes" id="UP001617511"/>
    </source>
</evidence>
<comment type="caution">
    <text evidence="6">The sequence shown here is derived from an EMBL/GenBank/DDBJ whole genome shotgun (WGS) entry which is preliminary data.</text>
</comment>
<feature type="region of interest" description="Disordered" evidence="4">
    <location>
        <begin position="620"/>
        <end position="646"/>
    </location>
</feature>
<evidence type="ECO:0000256" key="4">
    <source>
        <dbReference type="SAM" id="MobiDB-lite"/>
    </source>
</evidence>
<evidence type="ECO:0000256" key="2">
    <source>
        <dbReference type="ARBA" id="ARBA00022840"/>
    </source>
</evidence>
<accession>A0ABW8FFT2</accession>
<dbReference type="Pfam" id="PF23562">
    <property type="entry name" value="AMP-binding_C_3"/>
    <property type="match status" value="1"/>
</dbReference>
<sequence length="646" mass="69100">MTDPIPMPATLCDAFQYTAAVAPDTVALRTVGATRTVTWRALAEDVRLLAAGLAGLGVRRGDTVALMMTNRIEFFAVDLAAQHLGAIPFSVYNTLSAAQLAHVLRNSGSRVMVCETQYLPVVRESGVAVEHLILVDGDEVPAGGEEARTADGETPTYGDEAKPAEGTLSLETLRARGRANTSFDFDAAWRAVQPDDVLTLIYTSGTTGPSKGVEITHANVLAQAGGVAKVMDFRFGDRTTSYLPSAHIVDRFTCLYAQAIFGVQVTVVPDIKEIGKALPDCRPTIWCAVPRVWNKIKQAVELGIENEPDAARRGAVGAALDTGLRRTRLLQASKPVHDELSAAYAEADVGVLSALRSRLGLDQVRWAVTGAAPTPLATLEFFAALGVPICEGWGMSELSCFGAVSPPARARFGTIGTLLPGLEARRATDGELLVRGPSVAKGYRNDPDRTREAFDRDGWFHTGDVIVSDADDYLTIVDRKKDLIINEGGKNISPVTVETALTTASPLIGTAVAIGDSRPYITALLVLDAEAAVAFAAGHGLRPDPRSLARNPLLIDALRAAVAEGNSRLARVEQVKRFRVIPAYWDATSDELTATLKLKRQKVAEKYDADIAALYADPVPSDIHEPADRRPAPSAQPRKKEGGERA</sequence>
<feature type="compositionally biased region" description="Basic and acidic residues" evidence="4">
    <location>
        <begin position="622"/>
        <end position="631"/>
    </location>
</feature>
<dbReference type="InterPro" id="IPR045851">
    <property type="entry name" value="AMP-bd_C_sf"/>
</dbReference>
<protein>
    <submittedName>
        <fullName evidence="6">AMP-binding protein</fullName>
    </submittedName>
</protein>
<organism evidence="6 7">
    <name type="scientific">Streptomyces iakyrus</name>
    <dbReference type="NCBI Taxonomy" id="68219"/>
    <lineage>
        <taxon>Bacteria</taxon>
        <taxon>Bacillati</taxon>
        <taxon>Actinomycetota</taxon>
        <taxon>Actinomycetes</taxon>
        <taxon>Kitasatosporales</taxon>
        <taxon>Streptomycetaceae</taxon>
        <taxon>Streptomyces</taxon>
    </lineage>
</organism>
<evidence type="ECO:0000259" key="5">
    <source>
        <dbReference type="Pfam" id="PF00501"/>
    </source>
</evidence>
<evidence type="ECO:0000256" key="3">
    <source>
        <dbReference type="ARBA" id="ARBA00024484"/>
    </source>
</evidence>
<dbReference type="Gene3D" id="3.30.300.30">
    <property type="match status" value="1"/>
</dbReference>
<name>A0ABW8FFT2_9ACTN</name>
<dbReference type="InterPro" id="IPR020845">
    <property type="entry name" value="AMP-binding_CS"/>
</dbReference>
<comment type="catalytic activity">
    <reaction evidence="3">
        <text>a long-chain fatty acid + ATP + CoA = a long-chain fatty acyl-CoA + AMP + diphosphate</text>
        <dbReference type="Rhea" id="RHEA:15421"/>
        <dbReference type="ChEBI" id="CHEBI:30616"/>
        <dbReference type="ChEBI" id="CHEBI:33019"/>
        <dbReference type="ChEBI" id="CHEBI:57287"/>
        <dbReference type="ChEBI" id="CHEBI:57560"/>
        <dbReference type="ChEBI" id="CHEBI:83139"/>
        <dbReference type="ChEBI" id="CHEBI:456215"/>
        <dbReference type="EC" id="6.2.1.3"/>
    </reaction>
    <physiologicalReaction direction="left-to-right" evidence="3">
        <dbReference type="Rhea" id="RHEA:15422"/>
    </physiologicalReaction>
</comment>
<keyword evidence="2" id="KW-0067">ATP-binding</keyword>
<proteinExistence type="predicted"/>
<gene>
    <name evidence="6" type="ORF">ACIP2Z_18310</name>
</gene>
<dbReference type="InterPro" id="IPR042099">
    <property type="entry name" value="ANL_N_sf"/>
</dbReference>